<dbReference type="InterPro" id="IPR029053">
    <property type="entry name" value="Viral_coat"/>
</dbReference>
<dbReference type="Pfam" id="PF03566">
    <property type="entry name" value="Peptidase_A21"/>
    <property type="match status" value="1"/>
</dbReference>
<dbReference type="EMBL" id="MT796428">
    <property type="protein sequence ID" value="QNJ60190.1"/>
    <property type="molecule type" value="Genomic_RNA"/>
</dbReference>
<protein>
    <submittedName>
        <fullName evidence="4">Capsid protein</fullName>
    </submittedName>
</protein>
<dbReference type="Gene3D" id="2.60.120.20">
    <property type="match status" value="2"/>
</dbReference>
<dbReference type="GO" id="GO:0044423">
    <property type="term" value="C:virion component"/>
    <property type="evidence" value="ECO:0007669"/>
    <property type="project" value="UniProtKB-KW"/>
</dbReference>
<comment type="subcellular location">
    <subcellularLocation>
        <location evidence="1">Virion</location>
    </subcellularLocation>
</comment>
<keyword evidence="2" id="KW-0946">Virion</keyword>
<evidence type="ECO:0000256" key="1">
    <source>
        <dbReference type="ARBA" id="ARBA00004328"/>
    </source>
</evidence>
<sequence length="634" mass="69091">MRSAILMPYHTGLDWLEVLKVNMEKVIADVVAMLQAALSKGEGNSNNNNNTEKRKKKRKRRKNKNKQVTRLMPGVVSAPAAGYTGMSKIPNFIANASVGSLPDYSIGWLERHLDPCGEYRTTLDWGKVPDGTIPQSVSGQFREVFTLRYPGANPMVAPLDGQMWSLYGLHLNSWRHAFFFVADMERSEVSDEAVRVARNQFNNTQDLSDAEYPNWVTTNMSGVYWTMVAWSAFRNVPPPSAVGVSPFIEQFRITGEGFSMAHNTPSLINQGVIVCAQFNPNSDLRTVLLDSEDDVTTAGYSIQTGIRLNNQVSVNYTLPGLGPYPWSGNTVIALSGATSNSPALAGTISGPYSSGGNTLYSAGDSLRFQAVELDSGSYTFALQVSSDGTTWTNALSFGNIGSFSTARIFSNTGSLAVAESHNRIVNAVTLPPVTQEDLIQQTPKTVQYLLKDEQGIYVPKRIWQPVFNMTKASSYAPLRFLGLDTSLNELNTAVGTFSDTLDTNFGISVINITSLPLAAAPYFKVIRSWEAIPSQGSPWGPFTTTTSPKDDIAIVVAKTVSDLDPFAYPYDYNGLGLLFSKVVGIVSKIPRMLRTAANVSDAVAQCCTNVQAVVSRADASNTVRRVGMRRAILQ</sequence>
<evidence type="ECO:0000256" key="2">
    <source>
        <dbReference type="ARBA" id="ARBA00022844"/>
    </source>
</evidence>
<proteinExistence type="predicted"/>
<name>A0A7G8LSG3_9VIRU</name>
<reference evidence="4" key="1">
    <citation type="submission" date="2020-07" db="EMBL/GenBank/DDBJ databases">
        <title>Coding-complete genomes of an iteravirus and a tetravirus identified from the pine processionary moth Thaumetopoea pityocampa in Portugal.</title>
        <authorList>
            <person name="Dorkeld F."/>
            <person name="Streiff R."/>
            <person name="Kerdelhue C."/>
            <person name="Ogliastro M."/>
        </authorList>
    </citation>
    <scope>NUCLEOTIDE SEQUENCE</scope>
    <source>
        <strain evidence="4">TR46077_c0_g1_i1</strain>
    </source>
</reference>
<organism evidence="4">
    <name type="scientific">Alphapermutotetravirus sp</name>
    <dbReference type="NCBI Taxonomy" id="2766833"/>
    <lineage>
        <taxon>Viruses</taxon>
        <taxon>Riboviria</taxon>
        <taxon>Orthornavirae</taxon>
        <taxon>Permutotetraviridae</taxon>
        <taxon>Alphapermutotetravirus</taxon>
    </lineage>
</organism>
<feature type="region of interest" description="Disordered" evidence="3">
    <location>
        <begin position="40"/>
        <end position="67"/>
    </location>
</feature>
<evidence type="ECO:0000313" key="4">
    <source>
        <dbReference type="EMBL" id="QNJ60190.1"/>
    </source>
</evidence>
<evidence type="ECO:0000256" key="3">
    <source>
        <dbReference type="SAM" id="MobiDB-lite"/>
    </source>
</evidence>
<dbReference type="SUPFAM" id="SSF88633">
    <property type="entry name" value="Positive stranded ssRNA viruses"/>
    <property type="match status" value="1"/>
</dbReference>
<feature type="compositionally biased region" description="Basic residues" evidence="3">
    <location>
        <begin position="53"/>
        <end position="67"/>
    </location>
</feature>
<accession>A0A7G8LSG3</accession>
<dbReference type="InterPro" id="IPR005313">
    <property type="entry name" value="Peptidase_N2"/>
</dbReference>